<name>A0A7J6JQG1_COLFN</name>
<dbReference type="GeneID" id="43613071"/>
<comment type="similarity">
    <text evidence="1">Belongs to the NADH dehydrogenase family.</text>
</comment>
<accession>A0A7J6JQG1</accession>
<keyword evidence="14" id="KW-1185">Reference proteome</keyword>
<dbReference type="Pfam" id="PF22366">
    <property type="entry name" value="NDH2_C"/>
    <property type="match status" value="1"/>
</dbReference>
<dbReference type="AlphaFoldDB" id="A0A7J6JQG1"/>
<protein>
    <recommendedName>
        <fullName evidence="2">NADH:ubiquinone reductase (non-electrogenic)</fullName>
        <ecNumber evidence="2">1.6.5.9</ecNumber>
    </recommendedName>
</protein>
<evidence type="ECO:0000256" key="10">
    <source>
        <dbReference type="SAM" id="MobiDB-lite"/>
    </source>
</evidence>
<dbReference type="FunCoup" id="A0A7J6JQG1">
    <property type="interactions" value="312"/>
</dbReference>
<organism evidence="13 14">
    <name type="scientific">Colletotrichum fructicola (strain Nara gc5)</name>
    <name type="common">Anthracnose fungus</name>
    <name type="synonym">Colletotrichum gloeosporioides (strain Nara gc5)</name>
    <dbReference type="NCBI Taxonomy" id="1213859"/>
    <lineage>
        <taxon>Eukaryota</taxon>
        <taxon>Fungi</taxon>
        <taxon>Dikarya</taxon>
        <taxon>Ascomycota</taxon>
        <taxon>Pezizomycotina</taxon>
        <taxon>Sordariomycetes</taxon>
        <taxon>Hypocreomycetidae</taxon>
        <taxon>Glomerellales</taxon>
        <taxon>Glomerellaceae</taxon>
        <taxon>Colletotrichum</taxon>
        <taxon>Colletotrichum gloeosporioides species complex</taxon>
    </lineage>
</organism>
<dbReference type="InterPro" id="IPR054585">
    <property type="entry name" value="NDH2-like_C"/>
</dbReference>
<gene>
    <name evidence="13" type="ORF">CGGC5_v001965</name>
</gene>
<dbReference type="EMBL" id="ANPB02000001">
    <property type="protein sequence ID" value="KAF4492267.1"/>
    <property type="molecule type" value="Genomic_DNA"/>
</dbReference>
<comment type="caution">
    <text evidence="13">The sequence shown here is derived from an EMBL/GenBank/DDBJ whole genome shotgun (WGS) entry which is preliminary data.</text>
</comment>
<reference evidence="13 14" key="2">
    <citation type="submission" date="2020-04" db="EMBL/GenBank/DDBJ databases">
        <title>Genome sequencing and assembly of multiple isolates from the Colletotrichum gloeosporioides species complex.</title>
        <authorList>
            <person name="Gan P."/>
            <person name="Shirasu K."/>
        </authorList>
    </citation>
    <scope>NUCLEOTIDE SEQUENCE [LARGE SCALE GENOMIC DNA]</scope>
    <source>
        <strain evidence="13 14">Nara gc5</strain>
    </source>
</reference>
<dbReference type="OrthoDB" id="3244603at2759"/>
<evidence type="ECO:0000313" key="14">
    <source>
        <dbReference type="Proteomes" id="UP000011096"/>
    </source>
</evidence>
<proteinExistence type="inferred from homology"/>
<keyword evidence="7" id="KW-0520">NAD</keyword>
<evidence type="ECO:0000256" key="2">
    <source>
        <dbReference type="ARBA" id="ARBA00012637"/>
    </source>
</evidence>
<dbReference type="InterPro" id="IPR036188">
    <property type="entry name" value="FAD/NAD-bd_sf"/>
</dbReference>
<evidence type="ECO:0000259" key="12">
    <source>
        <dbReference type="Pfam" id="PF22366"/>
    </source>
</evidence>
<evidence type="ECO:0000256" key="7">
    <source>
        <dbReference type="ARBA" id="ARBA00023027"/>
    </source>
</evidence>
<feature type="region of interest" description="Disordered" evidence="10">
    <location>
        <begin position="1"/>
        <end position="24"/>
    </location>
</feature>
<dbReference type="PRINTS" id="PR00368">
    <property type="entry name" value="FADPNR"/>
</dbReference>
<dbReference type="GO" id="GO:0050136">
    <property type="term" value="F:NADH dehydrogenase (quinone) (non-electrogenic) activity"/>
    <property type="evidence" value="ECO:0007669"/>
    <property type="project" value="UniProtKB-EC"/>
</dbReference>
<dbReference type="PANTHER" id="PTHR43706:SF47">
    <property type="entry name" value="EXTERNAL NADH-UBIQUINONE OXIDOREDUCTASE 1, MITOCHONDRIAL-RELATED"/>
    <property type="match status" value="1"/>
</dbReference>
<dbReference type="GO" id="GO:0005739">
    <property type="term" value="C:mitochondrion"/>
    <property type="evidence" value="ECO:0007669"/>
    <property type="project" value="UniProtKB-ARBA"/>
</dbReference>
<feature type="domain" description="FAD/NAD(P)-binding" evidence="11">
    <location>
        <begin position="113"/>
        <end position="447"/>
    </location>
</feature>
<evidence type="ECO:0000259" key="11">
    <source>
        <dbReference type="Pfam" id="PF07992"/>
    </source>
</evidence>
<dbReference type="PANTHER" id="PTHR43706">
    <property type="entry name" value="NADH DEHYDROGENASE"/>
    <property type="match status" value="1"/>
</dbReference>
<dbReference type="Pfam" id="PF07992">
    <property type="entry name" value="Pyr_redox_2"/>
    <property type="match status" value="1"/>
</dbReference>
<dbReference type="RefSeq" id="XP_031891568.1">
    <property type="nucleotide sequence ID" value="XM_032028985.1"/>
</dbReference>
<feature type="domain" description="External alternative NADH-ubiquinone oxidoreductase-like C-terminal" evidence="12">
    <location>
        <begin position="508"/>
        <end position="572"/>
    </location>
</feature>
<keyword evidence="13" id="KW-0830">Ubiquinone</keyword>
<evidence type="ECO:0000256" key="6">
    <source>
        <dbReference type="ARBA" id="ARBA00023002"/>
    </source>
</evidence>
<evidence type="ECO:0000256" key="5">
    <source>
        <dbReference type="ARBA" id="ARBA00022946"/>
    </source>
</evidence>
<evidence type="ECO:0000313" key="13">
    <source>
        <dbReference type="EMBL" id="KAF4492267.1"/>
    </source>
</evidence>
<evidence type="ECO:0000256" key="8">
    <source>
        <dbReference type="ARBA" id="ARBA00047599"/>
    </source>
</evidence>
<dbReference type="Proteomes" id="UP000011096">
    <property type="component" value="Unassembled WGS sequence"/>
</dbReference>
<keyword evidence="5" id="KW-0809">Transit peptide</keyword>
<keyword evidence="3" id="KW-0285">Flavoprotein</keyword>
<evidence type="ECO:0000256" key="9">
    <source>
        <dbReference type="ARBA" id="ARBA00049010"/>
    </source>
</evidence>
<keyword evidence="6" id="KW-0560">Oxidoreductase</keyword>
<sequence length="576" mass="64079">MSSLRAAAQLAPRAPRNAASAGRRTLTTATRTGLRTVAARPAAAAVSRTVARQFRREYADAAPKRPGKIRKTFRWVWRLTYLSTLGLFAYVGYEVYEDRHFEDQVEFDPTKKTLVILGTGWGSVSMLKKLDTENYNVVVISPRNYFLFTPLLPSCTTGTIEHRSIMEPIRTILRHKKAAVKFYEAEATSIDPVKKVVKVVDNSEIKGSMSETQVSYDMLVVGVGAENATFGIPGVRENSCFLKEIGDAQAIRKKIMDCVETAAFKDQSAEDISRLMHMVVVGGGPTGVEFAGELQDFFEEDIKRLVPEIADRFKVTLIEALPNVLPSFSKQLIEYTEKTFEEEKIDILTKTMVKKVTNETVEAVATGPDGKQQTLTIPYGLLVWATGNAVRPIVRDLISKIPAQKDSRRGLAVNEYLVVQGARDIWAIGDCAVAGYAPTAQVAAQEGNFLAKLFNNMARTESLEARVQELSANLNVKPGNAAEVAKEIEAHERQLRRIKDIKPFHYSHQGSLAYIGSEKAVADVSWWNGNIASGGSMTYLFWRSAYLSMCFSTRNRLLVINDWLKSKVFGRDISRE</sequence>
<dbReference type="Gene3D" id="3.50.50.100">
    <property type="match status" value="1"/>
</dbReference>
<dbReference type="InterPro" id="IPR045024">
    <property type="entry name" value="NDH-2"/>
</dbReference>
<reference evidence="13 14" key="1">
    <citation type="submission" date="2012-08" db="EMBL/GenBank/DDBJ databases">
        <authorList>
            <person name="Gan P.H.P."/>
            <person name="Ikeda K."/>
            <person name="Irieda H."/>
            <person name="Narusaka M."/>
            <person name="O'Connell R.J."/>
            <person name="Narusaka Y."/>
            <person name="Takano Y."/>
            <person name="Kubo Y."/>
            <person name="Shirasu K."/>
        </authorList>
    </citation>
    <scope>NUCLEOTIDE SEQUENCE [LARGE SCALE GENOMIC DNA]</scope>
    <source>
        <strain evidence="13 14">Nara gc5</strain>
    </source>
</reference>
<evidence type="ECO:0000256" key="3">
    <source>
        <dbReference type="ARBA" id="ARBA00022630"/>
    </source>
</evidence>
<dbReference type="EC" id="1.6.5.9" evidence="2"/>
<comment type="catalytic activity">
    <reaction evidence="8">
        <text>a quinone + NADH + H(+) = a quinol + NAD(+)</text>
        <dbReference type="Rhea" id="RHEA:46160"/>
        <dbReference type="ChEBI" id="CHEBI:15378"/>
        <dbReference type="ChEBI" id="CHEBI:24646"/>
        <dbReference type="ChEBI" id="CHEBI:57540"/>
        <dbReference type="ChEBI" id="CHEBI:57945"/>
        <dbReference type="ChEBI" id="CHEBI:132124"/>
        <dbReference type="EC" id="1.6.5.9"/>
    </reaction>
</comment>
<keyword evidence="4" id="KW-0274">FAD</keyword>
<evidence type="ECO:0000256" key="4">
    <source>
        <dbReference type="ARBA" id="ARBA00022827"/>
    </source>
</evidence>
<evidence type="ECO:0000256" key="1">
    <source>
        <dbReference type="ARBA" id="ARBA00005272"/>
    </source>
</evidence>
<dbReference type="SUPFAM" id="SSF51905">
    <property type="entry name" value="FAD/NAD(P)-binding domain"/>
    <property type="match status" value="2"/>
</dbReference>
<dbReference type="InParanoid" id="A0A7J6JQG1"/>
<comment type="catalytic activity">
    <reaction evidence="9">
        <text>a ubiquinone + NADH + H(+) = a ubiquinol + NAD(+)</text>
        <dbReference type="Rhea" id="RHEA:23152"/>
        <dbReference type="Rhea" id="RHEA-COMP:9565"/>
        <dbReference type="Rhea" id="RHEA-COMP:9566"/>
        <dbReference type="ChEBI" id="CHEBI:15378"/>
        <dbReference type="ChEBI" id="CHEBI:16389"/>
        <dbReference type="ChEBI" id="CHEBI:17976"/>
        <dbReference type="ChEBI" id="CHEBI:57540"/>
        <dbReference type="ChEBI" id="CHEBI:57945"/>
    </reaction>
</comment>
<dbReference type="InterPro" id="IPR023753">
    <property type="entry name" value="FAD/NAD-binding_dom"/>
</dbReference>